<proteinExistence type="predicted"/>
<dbReference type="GO" id="GO:0016706">
    <property type="term" value="F:2-oxoglutarate-dependent dioxygenase activity"/>
    <property type="evidence" value="ECO:0007669"/>
    <property type="project" value="UniProtKB-ARBA"/>
</dbReference>
<dbReference type="RefSeq" id="WP_082849652.1">
    <property type="nucleotide sequence ID" value="NZ_CP090100.1"/>
</dbReference>
<keyword evidence="5" id="KW-0614">Plasmid</keyword>
<dbReference type="EMBL" id="CP030762">
    <property type="protein sequence ID" value="AXA43687.1"/>
    <property type="molecule type" value="Genomic_DNA"/>
</dbReference>
<evidence type="ECO:0000313" key="5">
    <source>
        <dbReference type="EMBL" id="AXA43687.1"/>
    </source>
</evidence>
<gene>
    <name evidence="5" type="ORF">DLJ82_7442</name>
</gene>
<keyword evidence="2" id="KW-0560">Oxidoreductase</keyword>
<name>A0A2Z4YQK7_RHILE</name>
<dbReference type="Proteomes" id="UP000251166">
    <property type="component" value="Plasmid unnamed2"/>
</dbReference>
<dbReference type="PANTHER" id="PTHR10696:SF56">
    <property type="entry name" value="TAUD_TFDA-LIKE DOMAIN-CONTAINING PROTEIN"/>
    <property type="match status" value="1"/>
</dbReference>
<evidence type="ECO:0000259" key="4">
    <source>
        <dbReference type="Pfam" id="PF02668"/>
    </source>
</evidence>
<dbReference type="InterPro" id="IPR042098">
    <property type="entry name" value="TauD-like_sf"/>
</dbReference>
<evidence type="ECO:0000256" key="3">
    <source>
        <dbReference type="ARBA" id="ARBA00023194"/>
    </source>
</evidence>
<geneLocation type="plasmid" evidence="5 6">
    <name>unnamed2</name>
</geneLocation>
<dbReference type="InterPro" id="IPR003819">
    <property type="entry name" value="TauD/TfdA-like"/>
</dbReference>
<dbReference type="AlphaFoldDB" id="A0A2Z4YQK7"/>
<evidence type="ECO:0000313" key="6">
    <source>
        <dbReference type="Proteomes" id="UP000251166"/>
    </source>
</evidence>
<feature type="domain" description="TauD/TfdA-like" evidence="4">
    <location>
        <begin position="94"/>
        <end position="323"/>
    </location>
</feature>
<organism evidence="5 6">
    <name type="scientific">Rhizobium leguminosarum</name>
    <dbReference type="NCBI Taxonomy" id="384"/>
    <lineage>
        <taxon>Bacteria</taxon>
        <taxon>Pseudomonadati</taxon>
        <taxon>Pseudomonadota</taxon>
        <taxon>Alphaproteobacteria</taxon>
        <taxon>Hyphomicrobiales</taxon>
        <taxon>Rhizobiaceae</taxon>
        <taxon>Rhizobium/Agrobacterium group</taxon>
        <taxon>Rhizobium</taxon>
    </lineage>
</organism>
<sequence length="348" mass="39019">MSKPAHHLVMPQSQPGPKLDRLLPADVAWDAATVSAAQFSRRASDGFLREVMESRKLLAQPIPLEGMSVDNRAFPALRQEAAMLRITCLDRPPGFVILTGLGDVLDTETEIEHIFWRLCHELGVPFVQKSGFIRFGRVENLDLPQHQRPRYHETGTGGSIHTDSPIMPVVADFVGLLCVRTALTGGDSKFVSVARVHNIMLEHARDLLNVLYEPFYFDRRLKPEDLAAGQAATLYEPIFSYDPAMGDHGLRLRWQPEYVWQAPELEGLPSLSEKQCAALNILEGILEDRTGHLTVKASMNAGDLQLLNNHVVAHGRSAFEDHRLAGDAGQIDPLRRRLMRRVWLHQRA</sequence>
<dbReference type="SUPFAM" id="SSF51197">
    <property type="entry name" value="Clavaminate synthase-like"/>
    <property type="match status" value="1"/>
</dbReference>
<keyword evidence="5" id="KW-0223">Dioxygenase</keyword>
<dbReference type="InterPro" id="IPR050411">
    <property type="entry name" value="AlphaKG_dependent_hydroxylases"/>
</dbReference>
<protein>
    <submittedName>
        <fullName evidence="5">Taurine catabolism dioxygenase TauD, TfdA family protein</fullName>
    </submittedName>
</protein>
<reference evidence="5 6" key="1">
    <citation type="submission" date="2018-07" db="EMBL/GenBank/DDBJ databases">
        <title>Rhizobium leguminosarum strain:ATCC 14479 Genome sequencing and assembly.</title>
        <authorList>
            <person name="Chakraborty R."/>
        </authorList>
    </citation>
    <scope>NUCLEOTIDE SEQUENCE [LARGE SCALE GENOMIC DNA]</scope>
    <source>
        <strain evidence="5 6">ATCC 14479</strain>
        <plasmid evidence="6">Plasmid unnamed2</plasmid>
    </source>
</reference>
<evidence type="ECO:0000256" key="2">
    <source>
        <dbReference type="ARBA" id="ARBA00023002"/>
    </source>
</evidence>
<keyword evidence="3" id="KW-0045">Antibiotic biosynthesis</keyword>
<dbReference type="GO" id="GO:0017000">
    <property type="term" value="P:antibiotic biosynthetic process"/>
    <property type="evidence" value="ECO:0007669"/>
    <property type="project" value="UniProtKB-KW"/>
</dbReference>
<dbReference type="PANTHER" id="PTHR10696">
    <property type="entry name" value="GAMMA-BUTYROBETAINE HYDROXYLASE-RELATED"/>
    <property type="match status" value="1"/>
</dbReference>
<comment type="cofactor">
    <cofactor evidence="1">
        <name>Fe(2+)</name>
        <dbReference type="ChEBI" id="CHEBI:29033"/>
    </cofactor>
</comment>
<dbReference type="Gene3D" id="3.60.130.10">
    <property type="entry name" value="Clavaminate synthase-like"/>
    <property type="match status" value="1"/>
</dbReference>
<accession>A0A2Z4YQK7</accession>
<evidence type="ECO:0000256" key="1">
    <source>
        <dbReference type="ARBA" id="ARBA00001954"/>
    </source>
</evidence>
<dbReference type="Pfam" id="PF02668">
    <property type="entry name" value="TauD"/>
    <property type="match status" value="1"/>
</dbReference>